<feature type="region of interest" description="Disordered" evidence="1">
    <location>
        <begin position="84"/>
        <end position="127"/>
    </location>
</feature>
<keyword evidence="3" id="KW-1185">Reference proteome</keyword>
<evidence type="ECO:0000256" key="1">
    <source>
        <dbReference type="SAM" id="MobiDB-lite"/>
    </source>
</evidence>
<proteinExistence type="predicted"/>
<dbReference type="EMBL" id="JAHDYR010000012">
    <property type="protein sequence ID" value="KAG9394820.1"/>
    <property type="molecule type" value="Genomic_DNA"/>
</dbReference>
<reference evidence="2" key="1">
    <citation type="submission" date="2021-05" db="EMBL/GenBank/DDBJ databases">
        <title>A free-living protist that lacks canonical eukaryotic 1 DNA replication and segregation systems.</title>
        <authorList>
            <person name="Salas-Leiva D.E."/>
            <person name="Tromer E.C."/>
            <person name="Curtis B.A."/>
            <person name="Jerlstrom-Hultqvist J."/>
            <person name="Kolisko M."/>
            <person name="Yi Z."/>
            <person name="Salas-Leiva J.S."/>
            <person name="Gallot-Lavallee L."/>
            <person name="Kops G.J.P.L."/>
            <person name="Archibald J.M."/>
            <person name="Simpson A.G.B."/>
            <person name="Roger A.J."/>
        </authorList>
    </citation>
    <scope>NUCLEOTIDE SEQUENCE</scope>
    <source>
        <strain evidence="2">BICM</strain>
    </source>
</reference>
<comment type="caution">
    <text evidence="2">The sequence shown here is derived from an EMBL/GenBank/DDBJ whole genome shotgun (WGS) entry which is preliminary data.</text>
</comment>
<organism evidence="2 3">
    <name type="scientific">Carpediemonas membranifera</name>
    <dbReference type="NCBI Taxonomy" id="201153"/>
    <lineage>
        <taxon>Eukaryota</taxon>
        <taxon>Metamonada</taxon>
        <taxon>Carpediemonas-like organisms</taxon>
        <taxon>Carpediemonas</taxon>
    </lineage>
</organism>
<dbReference type="Proteomes" id="UP000717585">
    <property type="component" value="Unassembled WGS sequence"/>
</dbReference>
<evidence type="ECO:0000313" key="3">
    <source>
        <dbReference type="Proteomes" id="UP000717585"/>
    </source>
</evidence>
<sequence>MTDFDVLIWHLLPFFPTRRARNAFKRLLDNHVKEDQLPNRQRTYRAVFDPTLAPAASADTTTPPASTEDLPIPCSTEHAIANTEEASNATADDSGALPTPDDPEEAEAPAQPEGPEPEEPEEPEPQLNEMVSRVQAAAVSYVSVDVKTELQALVRGKLSQYGHLTTSERSHHALRDLSRDGLVLWFNGR</sequence>
<gene>
    <name evidence="2" type="ORF">J8273_0022</name>
</gene>
<name>A0A8J6AXB7_9EUKA</name>
<accession>A0A8J6AXB7</accession>
<protein>
    <submittedName>
        <fullName evidence="2">Uncharacterized protein</fullName>
    </submittedName>
</protein>
<dbReference type="AlphaFoldDB" id="A0A8J6AXB7"/>
<evidence type="ECO:0000313" key="2">
    <source>
        <dbReference type="EMBL" id="KAG9394820.1"/>
    </source>
</evidence>
<feature type="compositionally biased region" description="Acidic residues" evidence="1">
    <location>
        <begin position="115"/>
        <end position="124"/>
    </location>
</feature>